<dbReference type="PROSITE" id="PS50297">
    <property type="entry name" value="ANK_REP_REGION"/>
    <property type="match status" value="3"/>
</dbReference>
<dbReference type="Proteomes" id="UP001152024">
    <property type="component" value="Unassembled WGS sequence"/>
</dbReference>
<protein>
    <recommendedName>
        <fullName evidence="7">Ankyrin repeat protein</fullName>
    </recommendedName>
</protein>
<dbReference type="PANTHER" id="PTHR24123">
    <property type="entry name" value="ANKYRIN REPEAT-CONTAINING"/>
    <property type="match status" value="1"/>
</dbReference>
<dbReference type="SUPFAM" id="SSF48403">
    <property type="entry name" value="Ankyrin repeat"/>
    <property type="match status" value="3"/>
</dbReference>
<dbReference type="Pfam" id="PF00023">
    <property type="entry name" value="Ank"/>
    <property type="match status" value="1"/>
</dbReference>
<evidence type="ECO:0008006" key="7">
    <source>
        <dbReference type="Google" id="ProtNLM"/>
    </source>
</evidence>
<comment type="caution">
    <text evidence="5">The sequence shown here is derived from an EMBL/GenBank/DDBJ whole genome shotgun (WGS) entry which is preliminary data.</text>
</comment>
<keyword evidence="1" id="KW-0677">Repeat</keyword>
<dbReference type="Gene3D" id="1.25.40.20">
    <property type="entry name" value="Ankyrin repeat-containing domain"/>
    <property type="match status" value="5"/>
</dbReference>
<evidence type="ECO:0000256" key="1">
    <source>
        <dbReference type="ARBA" id="ARBA00022737"/>
    </source>
</evidence>
<sequence length="1864" mass="207365">MSPPALLRTIHSLKESTFDACAAISAYLKTSSSTSKTSESDSNATNTDSIIASKLDIKHLVVELRLLGGALYSLESFITELTADDTSGDSALGVTPSASGSNSGNENEPEWPMIDRCEIVVSALKSFHAHATSDGVKAARALLSDVRSKLAFVLGSSDTLEDISVQFSILTTDAVPQLMVQKKDDLEVETPEQHYDDDKPTPEDVSNWLDILNSYENDREPAEYNREAVLLQSRRITEPKYRVAAVRWPEYAQGYWQTLRPQVCTLFRIEKSYNFVQWVLEYARVTYPRTLGPLALSPRLLLELTDALCDGSISSLHIAAALGLPNLCKDLLLMGADVNQPSLIGTPLFCALVGSKVLITRAEPESWTTLLAGGDSKSTWSNVDQASTALYLLNAGADCTYRYTWKNGTEEASLAGLAFWNALLGKNEVIFMQIVQEGNYLDSSFRHFLKRESVTRRGLLHRTRFARLLTYVYDLTLLDIENDSTEYVEIQDLVSKLMKHANVKFALTTENGKIYTLSDASFEEAIRTAILDFNVTLLERLIKDPRFDPNFPYNSTRDAGTILHMATEGAQLDIMDLLIDAGADIRARDSSGRTPLMVVEEVGPLARLIHKHSAPTFDTDNGGRNIWHLLAATNDVDMLKFLWENDPHKIRNLDAVCKEEGHTPLRAAFGYVDTLPLLPKGSRMVGPLAARFLLEKRQGSLQAEDPEQLATWAVQWGDCALLERIFQLSPSTSRDNEAILRALNIAASSKLVSLVLDKGGPSRPFHDGVTPAETVITNTKLSRQRLGFTTRPSAHPSCFPNMTRDTYMRLLTPEVLSSKDNDGRGLWARFCDDVLPMVESPSADQPTNMYFLHGFVRMAISCLLQKGALLDYEKETGEWAIARISKKARGAVTWTPSKLPFIAAVLEASWDESQQNPQEPSKLGSGEFFKSRDAAVLLAMTVTARKPEIVKLLVQSGINVHKPWESFGGRSIFEDFLADEPIDVSMIKPLLSNTKPQDIIENQHYTFREILCIEDEKIATDIVDQLIDCGMDVNNLKVSSQPSFRSPCHESPGPSMLVKALCSSRTDVARLLIRRGADASLAPPDHINGFMLAAKIGNVVVLETIIEKAPPSFDWLHRFKAVEYDDVYNALQFAAVGGHRDVLMALLEATPLAKEVNTVSPVHGKAPAHLAAKAGSLDCIKVLTRFGANLLLKDSSGRTPAFLSMLGRNREMAEYINDRQPGATGGQHLAIPEPSPDSSGTSSDIVMGEASDDSDDDPENHPDQDSDPEALGDMVSHAIDHYQLKSNGLFRPFLDLTSKQDLESAIMPCGDCTLLSYTASRYLVRPMIELLELGFKGFVTCCLDHWPDGYNALLQAAADLHSLMAFDMFMSPEKAYTFFEKCLDAYLEEERLWFHLKVTPLHALFNNKQLVPEGSAEHQANVLQIFIKHLQDNAEQYWALMEKYGLVELSHFSNHDDVVTRVLRCVLNIRTELMLDDAITGATPLHCMVQFYIKKDPATINYEQVCKMAKLLIDCGTDIDAQDDDSNTPLHFAAQWRLVPLVDLLLERGANPYILDEHGLSPLAASFVEGKLDATNVFFKHGFDLRSVTVYHFDDWNHFSLDIMHVLMQHGLDPLVPDSEGNATLTTMISQVKNRAYALNGDFDFYRLAEEHPGFLAKSYYGLYGQAPGVSPLKAMIKRIPKECRARVVNYEPEPFKLNVGFLAIREDHNMELETLIEAGFDVEGDGRRGSALMYACSVGAFECVKSLVRRGARISYLSVGTRGEPVVRSALKEAERFPKLVQWLLVGRYLTKCLTETEHNGPDIAIKPWSGSRQAAYRWTGIQMEFPRLRSEKNEMGYLARIVDVSEGLQKDMPFPLPVTLVE</sequence>
<keyword evidence="6" id="KW-1185">Reference proteome</keyword>
<feature type="repeat" description="ANK" evidence="3">
    <location>
        <begin position="311"/>
        <end position="343"/>
    </location>
</feature>
<gene>
    <name evidence="5" type="ORF">NW768_010409</name>
</gene>
<dbReference type="InterPro" id="IPR051165">
    <property type="entry name" value="Multifunctional_ANK_Repeat"/>
</dbReference>
<feature type="repeat" description="ANK" evidence="3">
    <location>
        <begin position="1525"/>
        <end position="1557"/>
    </location>
</feature>
<evidence type="ECO:0000256" key="2">
    <source>
        <dbReference type="ARBA" id="ARBA00023043"/>
    </source>
</evidence>
<keyword evidence="2 3" id="KW-0040">ANK repeat</keyword>
<organism evidence="5 6">
    <name type="scientific">Fusarium equiseti</name>
    <name type="common">Fusarium scirpi</name>
    <dbReference type="NCBI Taxonomy" id="61235"/>
    <lineage>
        <taxon>Eukaryota</taxon>
        <taxon>Fungi</taxon>
        <taxon>Dikarya</taxon>
        <taxon>Ascomycota</taxon>
        <taxon>Pezizomycotina</taxon>
        <taxon>Sordariomycetes</taxon>
        <taxon>Hypocreomycetidae</taxon>
        <taxon>Hypocreales</taxon>
        <taxon>Nectriaceae</taxon>
        <taxon>Fusarium</taxon>
        <taxon>Fusarium incarnatum-equiseti species complex</taxon>
    </lineage>
</organism>
<feature type="repeat" description="ANK" evidence="3">
    <location>
        <begin position="1163"/>
        <end position="1195"/>
    </location>
</feature>
<evidence type="ECO:0000313" key="5">
    <source>
        <dbReference type="EMBL" id="KAJ4120125.1"/>
    </source>
</evidence>
<dbReference type="SMART" id="SM00248">
    <property type="entry name" value="ANK"/>
    <property type="match status" value="14"/>
</dbReference>
<feature type="repeat" description="ANK" evidence="3">
    <location>
        <begin position="558"/>
        <end position="590"/>
    </location>
</feature>
<name>A0ABQ8R1D5_FUSEQ</name>
<dbReference type="PANTHER" id="PTHR24123:SF33">
    <property type="entry name" value="PROTEIN HOS4"/>
    <property type="match status" value="1"/>
</dbReference>
<evidence type="ECO:0000256" key="4">
    <source>
        <dbReference type="SAM" id="MobiDB-lite"/>
    </source>
</evidence>
<accession>A0ABQ8R1D5</accession>
<feature type="region of interest" description="Disordered" evidence="4">
    <location>
        <begin position="1218"/>
        <end position="1271"/>
    </location>
</feature>
<feature type="region of interest" description="Disordered" evidence="4">
    <location>
        <begin position="89"/>
        <end position="110"/>
    </location>
</feature>
<dbReference type="InterPro" id="IPR036770">
    <property type="entry name" value="Ankyrin_rpt-contain_sf"/>
</dbReference>
<reference evidence="5" key="1">
    <citation type="submission" date="2022-09" db="EMBL/GenBank/DDBJ databases">
        <title>Fusarium specimens isolated from Avocado Roots.</title>
        <authorList>
            <person name="Stajich J."/>
            <person name="Roper C."/>
            <person name="Heimlech-Rivalta G."/>
        </authorList>
    </citation>
    <scope>NUCLEOTIDE SEQUENCE</scope>
    <source>
        <strain evidence="5">CF00095</strain>
    </source>
</reference>
<evidence type="ECO:0000313" key="6">
    <source>
        <dbReference type="Proteomes" id="UP001152024"/>
    </source>
</evidence>
<dbReference type="Pfam" id="PF12796">
    <property type="entry name" value="Ank_2"/>
    <property type="match status" value="2"/>
</dbReference>
<proteinExistence type="predicted"/>
<dbReference type="PROSITE" id="PS50088">
    <property type="entry name" value="ANK_REPEAT"/>
    <property type="match status" value="4"/>
</dbReference>
<evidence type="ECO:0000256" key="3">
    <source>
        <dbReference type="PROSITE-ProRule" id="PRU00023"/>
    </source>
</evidence>
<dbReference type="InterPro" id="IPR002110">
    <property type="entry name" value="Ankyrin_rpt"/>
</dbReference>
<dbReference type="EMBL" id="JAOQBH010000020">
    <property type="protein sequence ID" value="KAJ4120125.1"/>
    <property type="molecule type" value="Genomic_DNA"/>
</dbReference>